<feature type="signal peptide" evidence="1">
    <location>
        <begin position="1"/>
        <end position="28"/>
    </location>
</feature>
<comment type="caution">
    <text evidence="2">The sequence shown here is derived from an EMBL/GenBank/DDBJ whole genome shotgun (WGS) entry which is preliminary data.</text>
</comment>
<keyword evidence="3" id="KW-1185">Reference proteome</keyword>
<dbReference type="AlphaFoldDB" id="A0A8J6I0B9"/>
<dbReference type="InterPro" id="IPR050490">
    <property type="entry name" value="Bact_solute-bd_prot1"/>
</dbReference>
<dbReference type="PANTHER" id="PTHR43649">
    <property type="entry name" value="ARABINOSE-BINDING PROTEIN-RELATED"/>
    <property type="match status" value="1"/>
</dbReference>
<dbReference type="SUPFAM" id="SSF53850">
    <property type="entry name" value="Periplasmic binding protein-like II"/>
    <property type="match status" value="1"/>
</dbReference>
<gene>
    <name evidence="2" type="ORF">G5B42_02415</name>
</gene>
<accession>A0A8J6I0B9</accession>
<dbReference type="PANTHER" id="PTHR43649:SF16">
    <property type="entry name" value="SUGAR-BINDING LIPOPROTEIN"/>
    <property type="match status" value="1"/>
</dbReference>
<evidence type="ECO:0000313" key="3">
    <source>
        <dbReference type="Proteomes" id="UP000657177"/>
    </source>
</evidence>
<dbReference type="RefSeq" id="WP_181338852.1">
    <property type="nucleotide sequence ID" value="NZ_JAAKDE010000004.1"/>
</dbReference>
<dbReference type="EMBL" id="JAAKDE010000004">
    <property type="protein sequence ID" value="MBA2132399.1"/>
    <property type="molecule type" value="Genomic_DNA"/>
</dbReference>
<reference evidence="2" key="1">
    <citation type="submission" date="2020-06" db="EMBL/GenBank/DDBJ databases">
        <title>Novel chitinolytic bacterium.</title>
        <authorList>
            <person name="Ungkulpasvich U."/>
            <person name="Kosugi A."/>
            <person name="Uke A."/>
        </authorList>
    </citation>
    <scope>NUCLEOTIDE SEQUENCE</scope>
    <source>
        <strain evidence="2">UUS1-1</strain>
    </source>
</reference>
<organism evidence="2 3">
    <name type="scientific">Capillibacterium thermochitinicola</name>
    <dbReference type="NCBI Taxonomy" id="2699427"/>
    <lineage>
        <taxon>Bacteria</taxon>
        <taxon>Bacillati</taxon>
        <taxon>Bacillota</taxon>
        <taxon>Capillibacterium</taxon>
    </lineage>
</organism>
<feature type="chain" id="PRO_5035232514" evidence="1">
    <location>
        <begin position="29"/>
        <end position="460"/>
    </location>
</feature>
<sequence>MVSRKTRVFVLLVSLTALLLVSLFPVKAANQITLKVVIGPDTEDNRAQNLVTLEKIKRFEAANPGIVCKPVPFTYTTRQDFFIKQASRSAPDVLDVWATECELLASRNWIIPLDDYIKTWDKADWIIPSAFDPFRYKGKIYGIPFAGYVKHVIYNKRMFRENGVPEPTLDWTWDDFLNAAIKCTDKEKGIAGFAPMTKGGEGGWALTDFIYQAGGECEVYENGKWKAVFDSPEAVTALQFLKDLKWKYDVLPANWSNGWTDVYNIFGSEKAAMVFDADWGRNVAINGQGMDPKDIGVAIMPKGPGPKGRHMGVQGGNFYVINALSTREVQDAAWKWLTFELWDEADIKALAASADSFRQQKQYRAQFEYIPLKPDSPYIKARQEVFAQNADVFLSWGSEEFLLKLPETAHIEPPIEAQVLYAQFLAPVVQAVLSDKNADPAKLLKEANARFQKEYLDHVN</sequence>
<dbReference type="CDD" id="cd13585">
    <property type="entry name" value="PBP2_TMBP_like"/>
    <property type="match status" value="1"/>
</dbReference>
<dbReference type="Proteomes" id="UP000657177">
    <property type="component" value="Unassembled WGS sequence"/>
</dbReference>
<dbReference type="Gene3D" id="3.40.190.10">
    <property type="entry name" value="Periplasmic binding protein-like II"/>
    <property type="match status" value="1"/>
</dbReference>
<dbReference type="InterPro" id="IPR006059">
    <property type="entry name" value="SBP"/>
</dbReference>
<protein>
    <submittedName>
        <fullName evidence="2">Sugar ABC transporter substrate-binding protein</fullName>
    </submittedName>
</protein>
<evidence type="ECO:0000313" key="2">
    <source>
        <dbReference type="EMBL" id="MBA2132399.1"/>
    </source>
</evidence>
<keyword evidence="1" id="KW-0732">Signal</keyword>
<dbReference type="Pfam" id="PF01547">
    <property type="entry name" value="SBP_bac_1"/>
    <property type="match status" value="1"/>
</dbReference>
<proteinExistence type="predicted"/>
<evidence type="ECO:0000256" key="1">
    <source>
        <dbReference type="SAM" id="SignalP"/>
    </source>
</evidence>
<name>A0A8J6I0B9_9FIRM</name>